<dbReference type="SUPFAM" id="SSF51395">
    <property type="entry name" value="FMN-linked oxidoreductases"/>
    <property type="match status" value="1"/>
</dbReference>
<keyword evidence="7 11" id="KW-0521">NADP</keyword>
<evidence type="ECO:0000256" key="4">
    <source>
        <dbReference type="ARBA" id="ARBA00022643"/>
    </source>
</evidence>
<feature type="binding site" evidence="11">
    <location>
        <position position="190"/>
    </location>
    <ligand>
        <name>FMN</name>
        <dbReference type="ChEBI" id="CHEBI:58210"/>
    </ligand>
</feature>
<comment type="function">
    <text evidence="11">Involved in the biosynthesis of isoprenoids. Catalyzes the 1,3-allylic rearrangement of the homoallylic substrate isopentenyl (IPP) to its allylic isomer, dimethylallyl diphosphate (DMAPP).</text>
</comment>
<evidence type="ECO:0000256" key="7">
    <source>
        <dbReference type="ARBA" id="ARBA00022857"/>
    </source>
</evidence>
<comment type="cofactor">
    <cofactor evidence="11">
        <name>Mg(2+)</name>
        <dbReference type="ChEBI" id="CHEBI:18420"/>
    </cofactor>
</comment>
<evidence type="ECO:0000256" key="2">
    <source>
        <dbReference type="ARBA" id="ARBA00022490"/>
    </source>
</evidence>
<dbReference type="InterPro" id="IPR013785">
    <property type="entry name" value="Aldolase_TIM"/>
</dbReference>
<dbReference type="PANTHER" id="PTHR43665:SF1">
    <property type="entry name" value="ISOPENTENYL-DIPHOSPHATE DELTA-ISOMERASE"/>
    <property type="match status" value="1"/>
</dbReference>
<comment type="similarity">
    <text evidence="11">Belongs to the IPP isomerase type 2 family.</text>
</comment>
<dbReference type="EMBL" id="FOEN01000011">
    <property type="protein sequence ID" value="SEQ44390.1"/>
    <property type="molecule type" value="Genomic_DNA"/>
</dbReference>
<dbReference type="GO" id="GO:0000287">
    <property type="term" value="F:magnesium ion binding"/>
    <property type="evidence" value="ECO:0007669"/>
    <property type="project" value="UniProtKB-UniRule"/>
</dbReference>
<dbReference type="GO" id="GO:0010181">
    <property type="term" value="F:FMN binding"/>
    <property type="evidence" value="ECO:0007669"/>
    <property type="project" value="UniProtKB-UniRule"/>
</dbReference>
<dbReference type="GO" id="GO:0070402">
    <property type="term" value="F:NADPH binding"/>
    <property type="evidence" value="ECO:0007669"/>
    <property type="project" value="UniProtKB-UniRule"/>
</dbReference>
<dbReference type="RefSeq" id="WP_092572550.1">
    <property type="nucleotide sequence ID" value="NZ_FOEN01000011.1"/>
</dbReference>
<name>A0A1H9G2U5_9LACT</name>
<keyword evidence="6 11" id="KW-0460">Magnesium</keyword>
<organism evidence="13 14">
    <name type="scientific">Ignavigranum ruoffiae</name>
    <dbReference type="NCBI Taxonomy" id="89093"/>
    <lineage>
        <taxon>Bacteria</taxon>
        <taxon>Bacillati</taxon>
        <taxon>Bacillota</taxon>
        <taxon>Bacilli</taxon>
        <taxon>Lactobacillales</taxon>
        <taxon>Aerococcaceae</taxon>
        <taxon>Ignavigranum</taxon>
    </lineage>
</organism>
<reference evidence="13 14" key="1">
    <citation type="submission" date="2016-10" db="EMBL/GenBank/DDBJ databases">
        <authorList>
            <person name="de Groot N.N."/>
        </authorList>
    </citation>
    <scope>NUCLEOTIDE SEQUENCE [LARGE SCALE GENOMIC DNA]</scope>
    <source>
        <strain evidence="13 14">DSM 15695</strain>
    </source>
</reference>
<feature type="binding site" evidence="11">
    <location>
        <position position="220"/>
    </location>
    <ligand>
        <name>FMN</name>
        <dbReference type="ChEBI" id="CHEBI:58210"/>
    </ligand>
</feature>
<evidence type="ECO:0000256" key="5">
    <source>
        <dbReference type="ARBA" id="ARBA00022723"/>
    </source>
</evidence>
<evidence type="ECO:0000256" key="1">
    <source>
        <dbReference type="ARBA" id="ARBA00001917"/>
    </source>
</evidence>
<feature type="binding site" evidence="11">
    <location>
        <begin position="287"/>
        <end position="288"/>
    </location>
    <ligand>
        <name>FMN</name>
        <dbReference type="ChEBI" id="CHEBI:58210"/>
    </ligand>
</feature>
<accession>A0A1H9G2U5</accession>
<evidence type="ECO:0000256" key="11">
    <source>
        <dbReference type="HAMAP-Rule" id="MF_00354"/>
    </source>
</evidence>
<keyword evidence="2 11" id="KW-0963">Cytoplasm</keyword>
<evidence type="ECO:0000256" key="3">
    <source>
        <dbReference type="ARBA" id="ARBA00022630"/>
    </source>
</evidence>
<dbReference type="AlphaFoldDB" id="A0A1H9G2U5"/>
<keyword evidence="3 11" id="KW-0285">Flavoprotein</keyword>
<feature type="binding site" evidence="11">
    <location>
        <begin position="266"/>
        <end position="268"/>
    </location>
    <ligand>
        <name>FMN</name>
        <dbReference type="ChEBI" id="CHEBI:58210"/>
    </ligand>
</feature>
<dbReference type="Pfam" id="PF01070">
    <property type="entry name" value="FMN_dh"/>
    <property type="match status" value="1"/>
</dbReference>
<feature type="binding site" evidence="11">
    <location>
        <position position="99"/>
    </location>
    <ligand>
        <name>FMN</name>
        <dbReference type="ChEBI" id="CHEBI:58210"/>
    </ligand>
</feature>
<dbReference type="Gene3D" id="3.20.20.70">
    <property type="entry name" value="Aldolase class I"/>
    <property type="match status" value="1"/>
</dbReference>
<evidence type="ECO:0000256" key="6">
    <source>
        <dbReference type="ARBA" id="ARBA00022842"/>
    </source>
</evidence>
<keyword evidence="9 11" id="KW-0413">Isomerase</keyword>
<keyword evidence="14" id="KW-1185">Reference proteome</keyword>
<feature type="binding site" evidence="11">
    <location>
        <position position="159"/>
    </location>
    <ligand>
        <name>Mg(2+)</name>
        <dbReference type="ChEBI" id="CHEBI:18420"/>
    </ligand>
</feature>
<evidence type="ECO:0000256" key="9">
    <source>
        <dbReference type="ARBA" id="ARBA00023235"/>
    </source>
</evidence>
<keyword evidence="5 11" id="KW-0479">Metal-binding</keyword>
<evidence type="ECO:0000259" key="12">
    <source>
        <dbReference type="Pfam" id="PF01070"/>
    </source>
</evidence>
<dbReference type="OrthoDB" id="9795032at2"/>
<dbReference type="PIRSF" id="PIRSF003314">
    <property type="entry name" value="IPP_isomerase"/>
    <property type="match status" value="1"/>
</dbReference>
<dbReference type="Proteomes" id="UP000198833">
    <property type="component" value="Unassembled WGS sequence"/>
</dbReference>
<dbReference type="GO" id="GO:0008299">
    <property type="term" value="P:isoprenoid biosynthetic process"/>
    <property type="evidence" value="ECO:0007669"/>
    <property type="project" value="UniProtKB-UniRule"/>
</dbReference>
<dbReference type="GO" id="GO:0004452">
    <property type="term" value="F:isopentenyl-diphosphate delta-isomerase activity"/>
    <property type="evidence" value="ECO:0007669"/>
    <property type="project" value="UniProtKB-UniRule"/>
</dbReference>
<dbReference type="GO" id="GO:0016491">
    <property type="term" value="F:oxidoreductase activity"/>
    <property type="evidence" value="ECO:0007669"/>
    <property type="project" value="InterPro"/>
</dbReference>
<evidence type="ECO:0000256" key="10">
    <source>
        <dbReference type="ARBA" id="ARBA00025810"/>
    </source>
</evidence>
<gene>
    <name evidence="11" type="primary">fni</name>
    <name evidence="13" type="ORF">SAMN04488558_11112</name>
</gene>
<evidence type="ECO:0000256" key="8">
    <source>
        <dbReference type="ARBA" id="ARBA00023229"/>
    </source>
</evidence>
<dbReference type="GO" id="GO:0005737">
    <property type="term" value="C:cytoplasm"/>
    <property type="evidence" value="ECO:0007669"/>
    <property type="project" value="UniProtKB-SubCell"/>
</dbReference>
<comment type="subcellular location">
    <subcellularLocation>
        <location evidence="11">Cytoplasm</location>
    </subcellularLocation>
</comment>
<dbReference type="CDD" id="cd02811">
    <property type="entry name" value="IDI-2_FMN"/>
    <property type="match status" value="1"/>
</dbReference>
<feature type="domain" description="FMN-dependent dehydrogenase" evidence="12">
    <location>
        <begin position="169"/>
        <end position="330"/>
    </location>
</feature>
<evidence type="ECO:0000313" key="13">
    <source>
        <dbReference type="EMBL" id="SEQ44390.1"/>
    </source>
</evidence>
<feature type="binding site" evidence="11">
    <location>
        <begin position="12"/>
        <end position="13"/>
    </location>
    <ligand>
        <name>substrate</name>
    </ligand>
</feature>
<comment type="cofactor">
    <cofactor evidence="11">
        <name>NADPH</name>
        <dbReference type="ChEBI" id="CHEBI:57783"/>
    </cofactor>
</comment>
<comment type="caution">
    <text evidence="11">Lacks conserved residue(s) required for the propagation of feature annotation.</text>
</comment>
<evidence type="ECO:0000313" key="14">
    <source>
        <dbReference type="Proteomes" id="UP000198833"/>
    </source>
</evidence>
<feature type="binding site" evidence="11">
    <location>
        <position position="128"/>
    </location>
    <ligand>
        <name>FMN</name>
        <dbReference type="ChEBI" id="CHEBI:58210"/>
    </ligand>
</feature>
<comment type="catalytic activity">
    <reaction evidence="11">
        <text>isopentenyl diphosphate = dimethylallyl diphosphate</text>
        <dbReference type="Rhea" id="RHEA:23284"/>
        <dbReference type="ChEBI" id="CHEBI:57623"/>
        <dbReference type="ChEBI" id="CHEBI:128769"/>
        <dbReference type="EC" id="5.3.3.2"/>
    </reaction>
</comment>
<dbReference type="InterPro" id="IPR011179">
    <property type="entry name" value="IPdP_isomerase"/>
</dbReference>
<comment type="cofactor">
    <cofactor evidence="1 11">
        <name>FMN</name>
        <dbReference type="ChEBI" id="CHEBI:58210"/>
    </cofactor>
</comment>
<keyword evidence="8 11" id="KW-0414">Isoprene biosynthesis</keyword>
<dbReference type="STRING" id="89093.SAMN04488558_11112"/>
<feature type="binding site" evidence="11">
    <location>
        <begin position="69"/>
        <end position="71"/>
    </location>
    <ligand>
        <name>FMN</name>
        <dbReference type="ChEBI" id="CHEBI:58210"/>
    </ligand>
</feature>
<keyword evidence="4 11" id="KW-0288">FMN</keyword>
<dbReference type="HAMAP" id="MF_00354">
    <property type="entry name" value="Idi_2"/>
    <property type="match status" value="1"/>
</dbReference>
<protein>
    <recommendedName>
        <fullName evidence="11">Isopentenyl-diphosphate delta-isomerase</fullName>
        <shortName evidence="11">IPP isomerase</shortName>
        <ecNumber evidence="11">5.3.3.2</ecNumber>
    </recommendedName>
    <alternativeName>
        <fullName evidence="11">Isopentenyl diphosphate:dimethylallyl diphosphate isomerase</fullName>
    </alternativeName>
    <alternativeName>
        <fullName evidence="11">Isopentenyl pyrophosphate isomerase</fullName>
    </alternativeName>
    <alternativeName>
        <fullName evidence="11">Type 2 isopentenyl diphosphate isomerase</fullName>
        <shortName evidence="11">IDI-2</shortName>
    </alternativeName>
</protein>
<sequence>MNSQEPQIAQQRKNDHVKYALAQQGQLRDSNFEEIRFVHHSFNQVDFSSIDLSTEWAQQQHALPFYINGMTGGSQFTKQFNRKLAQVAAATGLAMASGSVSAALKDPLVADSFTVIRQENPQGFVLANIGAHHGVDNAKRAVDLLKANALQIHLNIPQEVVMPEGDRDFTTWSANIEKIVAQVGVPVIVKEVGFGMSKETIEHLIDLGVQTVDVSGRGGTNFIKIENERRDQLDFSALAGWGQTTAESLLEAQPYLQQVEVLASGGIRHYLDIIKALALGARATGLSGHFLKSVQDQGVQATIAMVDQWQDSLKHMLLLLGCQNLDQVRQLQLVLGPTLHHWAQARQLNLQSFYQAHQYIPFEK</sequence>
<comment type="subunit">
    <text evidence="10 11">Homooctamer. Dimer of tetramers.</text>
</comment>
<dbReference type="InterPro" id="IPR000262">
    <property type="entry name" value="FMN-dep_DH"/>
</dbReference>
<dbReference type="EC" id="5.3.3.2" evidence="11"/>
<dbReference type="NCBIfam" id="TIGR02151">
    <property type="entry name" value="IPP_isom_2"/>
    <property type="match status" value="1"/>
</dbReference>
<dbReference type="PANTHER" id="PTHR43665">
    <property type="entry name" value="ISOPENTENYL-DIPHOSPHATE DELTA-ISOMERASE"/>
    <property type="match status" value="1"/>
</dbReference>
<proteinExistence type="inferred from homology"/>
<feature type="binding site" evidence="11">
    <location>
        <position position="215"/>
    </location>
    <ligand>
        <name>FMN</name>
        <dbReference type="ChEBI" id="CHEBI:58210"/>
    </ligand>
</feature>
<feature type="binding site" evidence="11">
    <location>
        <position position="158"/>
    </location>
    <ligand>
        <name>substrate</name>
    </ligand>
</feature>